<keyword evidence="2" id="KW-0285">Flavoprotein</keyword>
<dbReference type="Gene3D" id="2.40.30.10">
    <property type="entry name" value="Translation factors"/>
    <property type="match status" value="1"/>
</dbReference>
<dbReference type="Gene3D" id="1.10.8.260">
    <property type="entry name" value="HI0933 insert domain-like"/>
    <property type="match status" value="1"/>
</dbReference>
<keyword evidence="4" id="KW-0472">Membrane</keyword>
<keyword evidence="4" id="KW-0812">Transmembrane</keyword>
<gene>
    <name evidence="7" type="ORF">IAB93_03545</name>
</gene>
<proteinExistence type="predicted"/>
<name>A0A9D9I381_9BACT</name>
<dbReference type="SUPFAM" id="SSF51905">
    <property type="entry name" value="FAD/NAD(P)-binding domain"/>
    <property type="match status" value="1"/>
</dbReference>
<dbReference type="InterPro" id="IPR055178">
    <property type="entry name" value="RsdA/BaiN/AoA(So)-like_dom"/>
</dbReference>
<keyword evidence="4" id="KW-1133">Transmembrane helix</keyword>
<dbReference type="SUPFAM" id="SSF160996">
    <property type="entry name" value="HI0933 insert domain-like"/>
    <property type="match status" value="1"/>
</dbReference>
<evidence type="ECO:0000256" key="3">
    <source>
        <dbReference type="ARBA" id="ARBA00022827"/>
    </source>
</evidence>
<protein>
    <submittedName>
        <fullName evidence="7">Aminoacetone oxidase family FAD-binding enzyme</fullName>
    </submittedName>
</protein>
<organism evidence="7 8">
    <name type="scientific">Candidatus Merdivivens pullistercoris</name>
    <dbReference type="NCBI Taxonomy" id="2840873"/>
    <lineage>
        <taxon>Bacteria</taxon>
        <taxon>Pseudomonadati</taxon>
        <taxon>Bacteroidota</taxon>
        <taxon>Bacteroidia</taxon>
        <taxon>Bacteroidales</taxon>
        <taxon>Muribaculaceae</taxon>
        <taxon>Muribaculaceae incertae sedis</taxon>
        <taxon>Candidatus Merdivivens</taxon>
    </lineage>
</organism>
<evidence type="ECO:0000256" key="2">
    <source>
        <dbReference type="ARBA" id="ARBA00022630"/>
    </source>
</evidence>
<feature type="domain" description="RsdA/BaiN/AoA(So)-like Rossmann fold-like" evidence="5">
    <location>
        <begin position="9"/>
        <end position="395"/>
    </location>
</feature>
<evidence type="ECO:0000259" key="6">
    <source>
        <dbReference type="Pfam" id="PF22780"/>
    </source>
</evidence>
<dbReference type="AlphaFoldDB" id="A0A9D9I381"/>
<dbReference type="Pfam" id="PF03486">
    <property type="entry name" value="HI0933_like"/>
    <property type="match status" value="1"/>
</dbReference>
<dbReference type="PRINTS" id="PR00411">
    <property type="entry name" value="PNDRDTASEI"/>
</dbReference>
<dbReference type="Gene3D" id="3.50.50.60">
    <property type="entry name" value="FAD/NAD(P)-binding domain"/>
    <property type="match status" value="1"/>
</dbReference>
<dbReference type="PRINTS" id="PR00368">
    <property type="entry name" value="FADPNR"/>
</dbReference>
<comment type="caution">
    <text evidence="7">The sequence shown here is derived from an EMBL/GenBank/DDBJ whole genome shotgun (WGS) entry which is preliminary data.</text>
</comment>
<dbReference type="InterPro" id="IPR004792">
    <property type="entry name" value="BaiN-like"/>
</dbReference>
<evidence type="ECO:0000256" key="4">
    <source>
        <dbReference type="SAM" id="Phobius"/>
    </source>
</evidence>
<dbReference type="NCBIfam" id="TIGR00275">
    <property type="entry name" value="aminoacetone oxidase family FAD-binding enzyme"/>
    <property type="match status" value="1"/>
</dbReference>
<dbReference type="PANTHER" id="PTHR42887:SF2">
    <property type="entry name" value="OS12G0638800 PROTEIN"/>
    <property type="match status" value="1"/>
</dbReference>
<dbReference type="InterPro" id="IPR023166">
    <property type="entry name" value="BaiN-like_dom_sf"/>
</dbReference>
<dbReference type="PANTHER" id="PTHR42887">
    <property type="entry name" value="OS12G0638800 PROTEIN"/>
    <property type="match status" value="1"/>
</dbReference>
<evidence type="ECO:0000256" key="1">
    <source>
        <dbReference type="ARBA" id="ARBA00001974"/>
    </source>
</evidence>
<dbReference type="Pfam" id="PF22780">
    <property type="entry name" value="HI0933_like_1st"/>
    <property type="match status" value="1"/>
</dbReference>
<dbReference type="InterPro" id="IPR036188">
    <property type="entry name" value="FAD/NAD-bd_sf"/>
</dbReference>
<reference evidence="7" key="2">
    <citation type="journal article" date="2021" name="PeerJ">
        <title>Extensive microbial diversity within the chicken gut microbiome revealed by metagenomics and culture.</title>
        <authorList>
            <person name="Gilroy R."/>
            <person name="Ravi A."/>
            <person name="Getino M."/>
            <person name="Pursley I."/>
            <person name="Horton D.L."/>
            <person name="Alikhan N.F."/>
            <person name="Baker D."/>
            <person name="Gharbi K."/>
            <person name="Hall N."/>
            <person name="Watson M."/>
            <person name="Adriaenssens E.M."/>
            <person name="Foster-Nyarko E."/>
            <person name="Jarju S."/>
            <person name="Secka A."/>
            <person name="Antonio M."/>
            <person name="Oren A."/>
            <person name="Chaudhuri R.R."/>
            <person name="La Ragione R."/>
            <person name="Hildebrand F."/>
            <person name="Pallen M.J."/>
        </authorList>
    </citation>
    <scope>NUCLEOTIDE SEQUENCE</scope>
    <source>
        <strain evidence="7">10037</strain>
    </source>
</reference>
<feature type="domain" description="RsdA/BaiN/AoA(So)-like insert" evidence="6">
    <location>
        <begin position="200"/>
        <end position="294"/>
    </location>
</feature>
<dbReference type="Proteomes" id="UP000823597">
    <property type="component" value="Unassembled WGS sequence"/>
</dbReference>
<comment type="cofactor">
    <cofactor evidence="1">
        <name>FAD</name>
        <dbReference type="ChEBI" id="CHEBI:57692"/>
    </cofactor>
</comment>
<sequence length="404" mass="43387">MGKKDRIIDVAIIGGGAAGMMAALAAKPAGGNIKVTVFEKMPRPGRKILVTGKGRCNLTNACGWEEFSTHIHPDAALLRHPFEAFSPSDTISFFKKIGLECVTQRGRRVFPASMKAMDVVDALVRALKAKGVEIRCGCKAVGIVKDEDGTFTIRCANGQVAYSKAVIISTGGLSYPATGSEGDGYVFAEDFGHRITPCFPSLTALRPAGYNMSSRWLRGLHLINICMRLYVDGNMVQEETGELDFTDGGIEGALGFRVSRKAVQALRNGSTVKTRIDLKPALSDDQLQAKGNLPIEKLLPAAIARAFMATNKANIRHYGLNSSLKRWDFAIESHTGYERAVITAGGVPAKEINPKTMESKLVPGLFFAGEIIDLDGDTGGYNLQIAWATGNAAGKSAAERYAQK</sequence>
<dbReference type="EMBL" id="JADIME010000037">
    <property type="protein sequence ID" value="MBO8465053.1"/>
    <property type="molecule type" value="Genomic_DNA"/>
</dbReference>
<evidence type="ECO:0000313" key="7">
    <source>
        <dbReference type="EMBL" id="MBO8465053.1"/>
    </source>
</evidence>
<keyword evidence="3" id="KW-0274">FAD</keyword>
<feature type="transmembrane region" description="Helical" evidence="4">
    <location>
        <begin position="7"/>
        <end position="26"/>
    </location>
</feature>
<reference evidence="7" key="1">
    <citation type="submission" date="2020-10" db="EMBL/GenBank/DDBJ databases">
        <authorList>
            <person name="Gilroy R."/>
        </authorList>
    </citation>
    <scope>NUCLEOTIDE SEQUENCE</scope>
    <source>
        <strain evidence="7">10037</strain>
    </source>
</reference>
<evidence type="ECO:0000313" key="8">
    <source>
        <dbReference type="Proteomes" id="UP000823597"/>
    </source>
</evidence>
<dbReference type="InterPro" id="IPR057661">
    <property type="entry name" value="RsdA/BaiN/AoA(So)_Rossmann"/>
</dbReference>
<evidence type="ECO:0000259" key="5">
    <source>
        <dbReference type="Pfam" id="PF03486"/>
    </source>
</evidence>
<accession>A0A9D9I381</accession>